<dbReference type="KEGG" id="tci:A7K98_05845"/>
<dbReference type="GO" id="GO:0005829">
    <property type="term" value="C:cytosol"/>
    <property type="evidence" value="ECO:0007669"/>
    <property type="project" value="TreeGrafter"/>
</dbReference>
<keyword evidence="12" id="KW-1185">Reference proteome</keyword>
<feature type="domain" description="Shikimate dehydrogenase substrate binding N-terminal" evidence="9">
    <location>
        <begin position="16"/>
        <end position="100"/>
    </location>
</feature>
<dbReference type="SUPFAM" id="SSF51735">
    <property type="entry name" value="NAD(P)-binding Rossmann-fold domains"/>
    <property type="match status" value="1"/>
</dbReference>
<dbReference type="GO" id="GO:0019632">
    <property type="term" value="P:shikimate metabolic process"/>
    <property type="evidence" value="ECO:0007669"/>
    <property type="project" value="TreeGrafter"/>
</dbReference>
<evidence type="ECO:0000256" key="4">
    <source>
        <dbReference type="ARBA" id="ARBA00022857"/>
    </source>
</evidence>
<comment type="catalytic activity">
    <reaction evidence="7">
        <text>shikimate + NADP(+) = 3-dehydroshikimate + NADPH + H(+)</text>
        <dbReference type="Rhea" id="RHEA:17737"/>
        <dbReference type="ChEBI" id="CHEBI:15378"/>
        <dbReference type="ChEBI" id="CHEBI:16630"/>
        <dbReference type="ChEBI" id="CHEBI:36208"/>
        <dbReference type="ChEBI" id="CHEBI:57783"/>
        <dbReference type="ChEBI" id="CHEBI:58349"/>
        <dbReference type="EC" id="1.1.1.25"/>
    </reaction>
</comment>
<dbReference type="GO" id="GO:0008652">
    <property type="term" value="P:amino acid biosynthetic process"/>
    <property type="evidence" value="ECO:0007669"/>
    <property type="project" value="UniProtKB-KW"/>
</dbReference>
<evidence type="ECO:0000256" key="5">
    <source>
        <dbReference type="ARBA" id="ARBA00023002"/>
    </source>
</evidence>
<dbReference type="EMBL" id="CP015581">
    <property type="protein sequence ID" value="ARU97390.1"/>
    <property type="molecule type" value="Genomic_DNA"/>
</dbReference>
<dbReference type="GO" id="GO:0009423">
    <property type="term" value="P:chorismate biosynthetic process"/>
    <property type="evidence" value="ECO:0007669"/>
    <property type="project" value="UniProtKB-UniPathway"/>
</dbReference>
<keyword evidence="3" id="KW-0028">Amino-acid biosynthesis</keyword>
<evidence type="ECO:0000256" key="7">
    <source>
        <dbReference type="ARBA" id="ARBA00049442"/>
    </source>
</evidence>
<accession>A0A1Y0L5N7</accession>
<organism evidence="10 13">
    <name type="scientific">Tatumella citrea</name>
    <name type="common">Pantoea citrea</name>
    <dbReference type="NCBI Taxonomy" id="53336"/>
    <lineage>
        <taxon>Bacteria</taxon>
        <taxon>Pseudomonadati</taxon>
        <taxon>Pseudomonadota</taxon>
        <taxon>Gammaproteobacteria</taxon>
        <taxon>Enterobacterales</taxon>
        <taxon>Erwiniaceae</taxon>
        <taxon>Tatumella</taxon>
    </lineage>
</organism>
<dbReference type="EMBL" id="CP015579">
    <property type="protein sequence ID" value="ARU93352.1"/>
    <property type="molecule type" value="Genomic_DNA"/>
</dbReference>
<dbReference type="Proteomes" id="UP000195729">
    <property type="component" value="Chromosome"/>
</dbReference>
<evidence type="ECO:0000313" key="13">
    <source>
        <dbReference type="Proteomes" id="UP000195814"/>
    </source>
</evidence>
<dbReference type="Proteomes" id="UP000195814">
    <property type="component" value="Chromosome"/>
</dbReference>
<dbReference type="GO" id="GO:0050661">
    <property type="term" value="F:NADP binding"/>
    <property type="evidence" value="ECO:0007669"/>
    <property type="project" value="TreeGrafter"/>
</dbReference>
<dbReference type="PANTHER" id="PTHR21089">
    <property type="entry name" value="SHIKIMATE DEHYDROGENASE"/>
    <property type="match status" value="1"/>
</dbReference>
<keyword evidence="6" id="KW-0057">Aromatic amino acid biosynthesis</keyword>
<proteinExistence type="predicted"/>
<evidence type="ECO:0000256" key="2">
    <source>
        <dbReference type="ARBA" id="ARBA00012962"/>
    </source>
</evidence>
<reference evidence="12 13" key="1">
    <citation type="submission" date="2016-05" db="EMBL/GenBank/DDBJ databases">
        <title>Complete genome sequence of two 2,5-diketo-D-glunonic acid producing strain Tatumella citrea.</title>
        <authorList>
            <person name="Duan C."/>
            <person name="Yang J."/>
            <person name="Yang S."/>
        </authorList>
    </citation>
    <scope>NUCLEOTIDE SEQUENCE [LARGE SCALE GENOMIC DNA]</scope>
    <source>
        <strain evidence="11 12">ATCC 39140</strain>
        <strain evidence="10 13">DSM 13699</strain>
    </source>
</reference>
<dbReference type="GO" id="GO:0004764">
    <property type="term" value="F:shikimate 3-dehydrogenase (NADP+) activity"/>
    <property type="evidence" value="ECO:0007669"/>
    <property type="project" value="UniProtKB-EC"/>
</dbReference>
<keyword evidence="4" id="KW-0521">NADP</keyword>
<dbReference type="Pfam" id="PF08501">
    <property type="entry name" value="Shikimate_dh_N"/>
    <property type="match status" value="1"/>
</dbReference>
<evidence type="ECO:0000256" key="6">
    <source>
        <dbReference type="ARBA" id="ARBA00023141"/>
    </source>
</evidence>
<dbReference type="Pfam" id="PF01488">
    <property type="entry name" value="Shikimate_DH"/>
    <property type="match status" value="1"/>
</dbReference>
<dbReference type="InterPro" id="IPR022893">
    <property type="entry name" value="Shikimate_DH_fam"/>
</dbReference>
<dbReference type="UniPathway" id="UPA00053">
    <property type="reaction ID" value="UER00087"/>
</dbReference>
<evidence type="ECO:0000259" key="9">
    <source>
        <dbReference type="Pfam" id="PF08501"/>
    </source>
</evidence>
<feature type="domain" description="Quinate/shikimate 5-dehydrogenase/glutamyl-tRNA reductase" evidence="8">
    <location>
        <begin position="128"/>
        <end position="179"/>
    </location>
</feature>
<evidence type="ECO:0000256" key="3">
    <source>
        <dbReference type="ARBA" id="ARBA00022605"/>
    </source>
</evidence>
<dbReference type="PANTHER" id="PTHR21089:SF1">
    <property type="entry name" value="BIFUNCTIONAL 3-DEHYDROQUINATE DEHYDRATASE_SHIKIMATE DEHYDROGENASE, CHLOROPLASTIC"/>
    <property type="match status" value="1"/>
</dbReference>
<evidence type="ECO:0000313" key="11">
    <source>
        <dbReference type="EMBL" id="ARU97390.1"/>
    </source>
</evidence>
<dbReference type="GO" id="GO:0009073">
    <property type="term" value="P:aromatic amino acid family biosynthetic process"/>
    <property type="evidence" value="ECO:0007669"/>
    <property type="project" value="UniProtKB-KW"/>
</dbReference>
<dbReference type="InterPro" id="IPR013708">
    <property type="entry name" value="Shikimate_DH-bd_N"/>
</dbReference>
<dbReference type="Gene3D" id="3.40.50.10860">
    <property type="entry name" value="Leucine Dehydrogenase, chain A, domain 1"/>
    <property type="match status" value="1"/>
</dbReference>
<gene>
    <name evidence="10" type="ORF">A7K98_05845</name>
    <name evidence="11" type="ORF">A7K99_05845</name>
</gene>
<dbReference type="SUPFAM" id="SSF53223">
    <property type="entry name" value="Aminoacid dehydrogenase-like, N-terminal domain"/>
    <property type="match status" value="1"/>
</dbReference>
<dbReference type="OrthoDB" id="9792692at2"/>
<dbReference type="InterPro" id="IPR046346">
    <property type="entry name" value="Aminoacid_DH-like_N_sf"/>
</dbReference>
<evidence type="ECO:0000259" key="8">
    <source>
        <dbReference type="Pfam" id="PF01488"/>
    </source>
</evidence>
<name>A0A1Y0L5N7_TATCI</name>
<dbReference type="EC" id="1.1.1.25" evidence="2"/>
<keyword evidence="5" id="KW-0560">Oxidoreductase</keyword>
<dbReference type="RefSeq" id="WP_087487724.1">
    <property type="nucleotide sequence ID" value="NZ_CP015579.1"/>
</dbReference>
<dbReference type="InterPro" id="IPR036291">
    <property type="entry name" value="NAD(P)-bd_dom_sf"/>
</dbReference>
<evidence type="ECO:0000313" key="10">
    <source>
        <dbReference type="EMBL" id="ARU93352.1"/>
    </source>
</evidence>
<dbReference type="InterPro" id="IPR006151">
    <property type="entry name" value="Shikm_DH/Glu-tRNA_Rdtase"/>
</dbReference>
<dbReference type="AlphaFoldDB" id="A0A1Y0L5N7"/>
<sequence length="268" mass="28256">MSSVESVSGLTRLMAIIGDPIARVRAPQLINRELSQQQRENVLMIPLHVAPDGLQSALEGLRHCQNFSGAVITMPHKRAVTGLLDYISPEAQLAGACNVIKRLPDGKLSGALFDGEGFVSGLQQRGYEVAGKRIYLAGAGGAASAIAHALASHGVTELILYNRSEPAVLELAGQLASHHPGLVVIHGTRSPSHCDIAINATPAGMGDDDQQAFSLQHLGPGTLVCDIIIYPEKTPLLLAAEQAGLPVHTGEAMLSAQISLMIKFMLES</sequence>
<evidence type="ECO:0000256" key="1">
    <source>
        <dbReference type="ARBA" id="ARBA00004871"/>
    </source>
</evidence>
<comment type="pathway">
    <text evidence="1">Metabolic intermediate biosynthesis; chorismate biosynthesis; chorismate from D-erythrose 4-phosphate and phosphoenolpyruvate: step 4/7.</text>
</comment>
<evidence type="ECO:0000313" key="12">
    <source>
        <dbReference type="Proteomes" id="UP000195729"/>
    </source>
</evidence>
<protein>
    <recommendedName>
        <fullName evidence="2">shikimate dehydrogenase (NADP(+))</fullName>
        <ecNumber evidence="2">1.1.1.25</ecNumber>
    </recommendedName>
</protein>
<dbReference type="Gene3D" id="3.40.50.720">
    <property type="entry name" value="NAD(P)-binding Rossmann-like Domain"/>
    <property type="match status" value="1"/>
</dbReference>